<keyword evidence="7" id="KW-1185">Reference proteome</keyword>
<evidence type="ECO:0000256" key="1">
    <source>
        <dbReference type="ARBA" id="ARBA00023125"/>
    </source>
</evidence>
<dbReference type="Proteomes" id="UP000004217">
    <property type="component" value="Unassembled WGS sequence"/>
</dbReference>
<dbReference type="Gene3D" id="3.40.50.1390">
    <property type="entry name" value="Resolvase, N-terminal catalytic domain"/>
    <property type="match status" value="1"/>
</dbReference>
<dbReference type="PANTHER" id="PTHR30461">
    <property type="entry name" value="DNA-INVERTASE FROM LAMBDOID PROPHAGE"/>
    <property type="match status" value="1"/>
</dbReference>
<dbReference type="EMBL" id="AGBF01000096">
    <property type="protein sequence ID" value="EGX57349.1"/>
    <property type="molecule type" value="Genomic_DNA"/>
</dbReference>
<sequence>MSIHAAGYERQSAARANKSEASPATQRAANRGEADRRRAAGADVQWVGHYEDIGISAFNGKERPAYERLLKDCRAGRVNMIIVYCISRLSRMEPLDAIPVVTELLNLGVTIVSVTEGEFRKGNLMDLIHLIMRLDAAHNESKNRSAAVNGAKLLAKEAGGYIGGTAPYGRKLTPETRRTPDGRPIVVQVLTAHPEEAKVIRDLWELIKYHKENPHVRQPGDGRVMPGSIGWLAAKLNRDGVPTRGATTGKARKDSGWRPNTLTRILRDPTLAGYHTEPVYKMRDDGTRTKTVAEYRIVRDEHGEPVTAWEPILEAAEWWQLQEWIKVRSTRKWSGFSRNLLTSTGMLYCECGRSMKSAAAVKPDARQSTYRCSRPTGMVVPGQHTGTSAISQPLLDDYVARRVFAIIETAEDDEAAGDILYEAQKRLGETTEPTETAQERAALVAERADVARALEQLYDVQDSYTRTEIGRKRWTSDVAAQEDRMAAAEERIAALAALDVPELPIASWLECDSDAIEGDSIGPGTWWAKADLTARRNLLALFVNRVIVRKAETRERAVRGKAWKGGAGHDRVGH</sequence>
<feature type="coiled-coil region" evidence="3">
    <location>
        <begin position="471"/>
        <end position="498"/>
    </location>
</feature>
<organism evidence="6 7">
    <name type="scientific">Streptomyces zinciresistens K42</name>
    <dbReference type="NCBI Taxonomy" id="700597"/>
    <lineage>
        <taxon>Bacteria</taxon>
        <taxon>Bacillati</taxon>
        <taxon>Actinomycetota</taxon>
        <taxon>Actinomycetes</taxon>
        <taxon>Kitasatosporales</taxon>
        <taxon>Streptomycetaceae</taxon>
        <taxon>Streptomyces</taxon>
    </lineage>
</organism>
<name>G2GGK8_9ACTN</name>
<dbReference type="SMART" id="SM00857">
    <property type="entry name" value="Resolvase"/>
    <property type="match status" value="1"/>
</dbReference>
<comment type="caution">
    <text evidence="6">The sequence shown here is derived from an EMBL/GenBank/DDBJ whole genome shotgun (WGS) entry which is preliminary data.</text>
</comment>
<evidence type="ECO:0000256" key="3">
    <source>
        <dbReference type="SAM" id="Coils"/>
    </source>
</evidence>
<keyword evidence="3" id="KW-0175">Coiled coil</keyword>
<dbReference type="InterPro" id="IPR038109">
    <property type="entry name" value="DNA_bind_recomb_sf"/>
</dbReference>
<dbReference type="PATRIC" id="fig|700597.3.peg.4556"/>
<accession>G2GGK8</accession>
<dbReference type="SUPFAM" id="SSF53041">
    <property type="entry name" value="Resolvase-like"/>
    <property type="match status" value="1"/>
</dbReference>
<evidence type="ECO:0000256" key="4">
    <source>
        <dbReference type="SAM" id="MobiDB-lite"/>
    </source>
</evidence>
<dbReference type="PANTHER" id="PTHR30461:SF2">
    <property type="entry name" value="SERINE RECOMBINASE PINE-RELATED"/>
    <property type="match status" value="1"/>
</dbReference>
<dbReference type="RefSeq" id="WP_007499138.1">
    <property type="nucleotide sequence ID" value="NZ_AGBF01000096.1"/>
</dbReference>
<dbReference type="Pfam" id="PF00239">
    <property type="entry name" value="Resolvase"/>
    <property type="match status" value="1"/>
</dbReference>
<dbReference type="Gene3D" id="3.90.1750.20">
    <property type="entry name" value="Putative Large Serine Recombinase, Chain B, Domain 2"/>
    <property type="match status" value="1"/>
</dbReference>
<evidence type="ECO:0000313" key="6">
    <source>
        <dbReference type="EMBL" id="EGX57349.1"/>
    </source>
</evidence>
<evidence type="ECO:0000313" key="7">
    <source>
        <dbReference type="Proteomes" id="UP000004217"/>
    </source>
</evidence>
<evidence type="ECO:0000259" key="5">
    <source>
        <dbReference type="PROSITE" id="PS51737"/>
    </source>
</evidence>
<gene>
    <name evidence="6" type="ORF">SZN_23211</name>
</gene>
<dbReference type="InterPro" id="IPR006119">
    <property type="entry name" value="Resolv_N"/>
</dbReference>
<feature type="domain" description="Recombinase" evidence="5">
    <location>
        <begin position="167"/>
        <end position="331"/>
    </location>
</feature>
<dbReference type="InterPro" id="IPR036162">
    <property type="entry name" value="Resolvase-like_N_sf"/>
</dbReference>
<dbReference type="GO" id="GO:0003677">
    <property type="term" value="F:DNA binding"/>
    <property type="evidence" value="ECO:0007669"/>
    <property type="project" value="UniProtKB-KW"/>
</dbReference>
<dbReference type="InterPro" id="IPR011109">
    <property type="entry name" value="DNA_bind_recombinase_dom"/>
</dbReference>
<reference evidence="6 7" key="1">
    <citation type="submission" date="2011-08" db="EMBL/GenBank/DDBJ databases">
        <authorList>
            <person name="Lin Y."/>
            <person name="Hao X."/>
            <person name="Johnstone L."/>
            <person name="Miller S.J."/>
            <person name="Wei G."/>
            <person name="Rensing C."/>
        </authorList>
    </citation>
    <scope>NUCLEOTIDE SEQUENCE [LARGE SCALE GENOMIC DNA]</scope>
    <source>
        <strain evidence="6 7">K42</strain>
    </source>
</reference>
<proteinExistence type="predicted"/>
<dbReference type="GO" id="GO:0000150">
    <property type="term" value="F:DNA strand exchange activity"/>
    <property type="evidence" value="ECO:0007669"/>
    <property type="project" value="InterPro"/>
</dbReference>
<dbReference type="InterPro" id="IPR050639">
    <property type="entry name" value="SSR_resolvase"/>
</dbReference>
<dbReference type="Pfam" id="PF07508">
    <property type="entry name" value="Recombinase"/>
    <property type="match status" value="1"/>
</dbReference>
<keyword evidence="2" id="KW-0233">DNA recombination</keyword>
<evidence type="ECO:0000256" key="2">
    <source>
        <dbReference type="ARBA" id="ARBA00023172"/>
    </source>
</evidence>
<dbReference type="CDD" id="cd00338">
    <property type="entry name" value="Ser_Recombinase"/>
    <property type="match status" value="1"/>
</dbReference>
<dbReference type="PROSITE" id="PS51737">
    <property type="entry name" value="RECOMBINASE_DNA_BIND"/>
    <property type="match status" value="1"/>
</dbReference>
<keyword evidence="1" id="KW-0238">DNA-binding</keyword>
<protein>
    <submittedName>
        <fullName evidence="6">Resolvase domain-containing protein</fullName>
    </submittedName>
</protein>
<dbReference type="AlphaFoldDB" id="G2GGK8"/>
<feature type="region of interest" description="Disordered" evidence="4">
    <location>
        <begin position="1"/>
        <end position="37"/>
    </location>
</feature>